<proteinExistence type="predicted"/>
<evidence type="ECO:0000313" key="5">
    <source>
        <dbReference type="Proteomes" id="UP001209654"/>
    </source>
</evidence>
<gene>
    <name evidence="4" type="ORF">AHIS1636_13290</name>
</gene>
<keyword evidence="1" id="KW-0328">Glycosyltransferase</keyword>
<keyword evidence="5" id="KW-1185">Reference proteome</keyword>
<organism evidence="4 5">
    <name type="scientific">Arthrobacter mangrovi</name>
    <dbReference type="NCBI Taxonomy" id="2966350"/>
    <lineage>
        <taxon>Bacteria</taxon>
        <taxon>Bacillati</taxon>
        <taxon>Actinomycetota</taxon>
        <taxon>Actinomycetes</taxon>
        <taxon>Micrococcales</taxon>
        <taxon>Micrococcaceae</taxon>
        <taxon>Arthrobacter</taxon>
    </lineage>
</organism>
<dbReference type="RefSeq" id="WP_264795034.1">
    <property type="nucleotide sequence ID" value="NZ_BRVS01000005.1"/>
</dbReference>
<dbReference type="Pfam" id="PF13439">
    <property type="entry name" value="Glyco_transf_4"/>
    <property type="match status" value="1"/>
</dbReference>
<dbReference type="SUPFAM" id="SSF53756">
    <property type="entry name" value="UDP-Glycosyltransferase/glycogen phosphorylase"/>
    <property type="match status" value="1"/>
</dbReference>
<evidence type="ECO:0000259" key="3">
    <source>
        <dbReference type="Pfam" id="PF13439"/>
    </source>
</evidence>
<accession>A0ABQ5MSC9</accession>
<reference evidence="4 5" key="1">
    <citation type="journal article" date="2023" name="Int. J. Syst. Evol. Microbiol.">
        <title>Arthrobacter mangrovi sp. nov., an actinobacterium isolated from the rhizosphere of a mangrove.</title>
        <authorList>
            <person name="Hamada M."/>
            <person name="Saitou S."/>
            <person name="Enomoto N."/>
            <person name="Nanri K."/>
            <person name="Hidaka K."/>
            <person name="Miura T."/>
            <person name="Tamura T."/>
        </authorList>
    </citation>
    <scope>NUCLEOTIDE SEQUENCE [LARGE SCALE GENOMIC DNA]</scope>
    <source>
        <strain evidence="4 5">NBRC 112813</strain>
    </source>
</reference>
<comment type="caution">
    <text evidence="4">The sequence shown here is derived from an EMBL/GenBank/DDBJ whole genome shotgun (WGS) entry which is preliminary data.</text>
</comment>
<sequence length="335" mass="35769">MTGQAAARATAAPKVLHLYDAADVGATLVKYGRREGLPWKHFNRLPPSDTAHGPTAGSRPARIAAELAWQAARAAGILRADLLHLHSGSRLGVVRSRPYRPFVLHFHGTDIRTQFYESARRPALQWGADHAAVVLYSTPDLAEHAAEARADAVYLPNPLDTEELPAWTPASRPRVVFASRWDDSKGGSAQLEAARSVMAAVGPETDVQGLDWGNGAAQAAALGVQLQPKMPKPAYLRWLASAHCVVGQSGGIMAMSELQAVGIGVPVVMRPAAGYYPGPSPVLQPERAEEFGEHVRNAIEDPQGVSAQLDGPGWVRANHGPERIVQQLAGIYAAL</sequence>
<dbReference type="Gene3D" id="3.40.50.2000">
    <property type="entry name" value="Glycogen Phosphorylase B"/>
    <property type="match status" value="1"/>
</dbReference>
<dbReference type="InterPro" id="IPR028098">
    <property type="entry name" value="Glyco_trans_4-like_N"/>
</dbReference>
<dbReference type="Proteomes" id="UP001209654">
    <property type="component" value="Unassembled WGS sequence"/>
</dbReference>
<evidence type="ECO:0000313" key="4">
    <source>
        <dbReference type="EMBL" id="GLB66890.1"/>
    </source>
</evidence>
<evidence type="ECO:0000256" key="2">
    <source>
        <dbReference type="ARBA" id="ARBA00022679"/>
    </source>
</evidence>
<evidence type="ECO:0000256" key="1">
    <source>
        <dbReference type="ARBA" id="ARBA00022676"/>
    </source>
</evidence>
<dbReference type="EMBL" id="BRVS01000005">
    <property type="protein sequence ID" value="GLB66890.1"/>
    <property type="molecule type" value="Genomic_DNA"/>
</dbReference>
<protein>
    <recommendedName>
        <fullName evidence="3">Glycosyltransferase subfamily 4-like N-terminal domain-containing protein</fullName>
    </recommendedName>
</protein>
<keyword evidence="2" id="KW-0808">Transferase</keyword>
<name>A0ABQ5MSC9_9MICC</name>
<feature type="domain" description="Glycosyltransferase subfamily 4-like N-terminal" evidence="3">
    <location>
        <begin position="57"/>
        <end position="163"/>
    </location>
</feature>